<dbReference type="GO" id="GO:0006397">
    <property type="term" value="P:mRNA processing"/>
    <property type="evidence" value="ECO:0007669"/>
    <property type="project" value="UniProtKB-KW"/>
</dbReference>
<keyword evidence="7" id="KW-0175">Coiled coil</keyword>
<dbReference type="GO" id="GO:0071013">
    <property type="term" value="C:catalytic step 2 spliceosome"/>
    <property type="evidence" value="ECO:0007669"/>
    <property type="project" value="TreeGrafter"/>
</dbReference>
<evidence type="ECO:0000256" key="7">
    <source>
        <dbReference type="SAM" id="Coils"/>
    </source>
</evidence>
<comment type="similarity">
    <text evidence="2">Belongs to the SPF27 family.</text>
</comment>
<evidence type="ECO:0000256" key="4">
    <source>
        <dbReference type="ARBA" id="ARBA00022728"/>
    </source>
</evidence>
<dbReference type="PANTHER" id="PTHR13296:SF0">
    <property type="entry name" value="PRE-MRNA-SPLICING FACTOR SPF27"/>
    <property type="match status" value="1"/>
</dbReference>
<dbReference type="VEuPathDB" id="PiroplasmaDB:BEWA_025220"/>
<dbReference type="AlphaFoldDB" id="L0AWN8"/>
<feature type="coiled-coil region" evidence="7">
    <location>
        <begin position="150"/>
        <end position="209"/>
    </location>
</feature>
<accession>L0AWN8</accession>
<dbReference type="STRING" id="1537102.L0AWN8"/>
<dbReference type="GO" id="GO:0008380">
    <property type="term" value="P:RNA splicing"/>
    <property type="evidence" value="ECO:0007669"/>
    <property type="project" value="UniProtKB-KW"/>
</dbReference>
<evidence type="ECO:0000256" key="5">
    <source>
        <dbReference type="ARBA" id="ARBA00023187"/>
    </source>
</evidence>
<dbReference type="Pfam" id="PF05700">
    <property type="entry name" value="BCAS2"/>
    <property type="match status" value="1"/>
</dbReference>
<dbReference type="GO" id="GO:0071011">
    <property type="term" value="C:precatalytic spliceosome"/>
    <property type="evidence" value="ECO:0007669"/>
    <property type="project" value="TreeGrafter"/>
</dbReference>
<evidence type="ECO:0000256" key="1">
    <source>
        <dbReference type="ARBA" id="ARBA00004123"/>
    </source>
</evidence>
<protein>
    <submittedName>
        <fullName evidence="8">Uncharacterized protein</fullName>
    </submittedName>
</protein>
<dbReference type="GO" id="GO:0000974">
    <property type="term" value="C:Prp19 complex"/>
    <property type="evidence" value="ECO:0007669"/>
    <property type="project" value="TreeGrafter"/>
</dbReference>
<dbReference type="OrthoDB" id="205794at2759"/>
<keyword evidence="6" id="KW-0539">Nucleus</keyword>
<evidence type="ECO:0000256" key="2">
    <source>
        <dbReference type="ARBA" id="ARBA00010788"/>
    </source>
</evidence>
<dbReference type="eggNOG" id="KOG3096">
    <property type="taxonomic scope" value="Eukaryota"/>
</dbReference>
<evidence type="ECO:0000256" key="3">
    <source>
        <dbReference type="ARBA" id="ARBA00022664"/>
    </source>
</evidence>
<sequence length="216" mass="25406">MDGLDVDYLYKNNKNHSLVDSLPFVDTIPVELEPTIQELVQDEMKLILEESGCSEEELLNKYLAPIPYERKENGCLYNLEINRIQNGEEKEGLNFKKYSEIDSGDNVDAKLEHMKMLMEYSQGSLINLELMDRYKEGSWLKYLDSLTLLKLGMEKEKNQITEKVEEINKRRKLSQIECANRLRSIGQEYEDLINKNKQLFFAIEELQQKKRETILE</sequence>
<dbReference type="GeneID" id="15806093"/>
<keyword evidence="9" id="KW-1185">Reference proteome</keyword>
<proteinExistence type="inferred from homology"/>
<comment type="subcellular location">
    <subcellularLocation>
        <location evidence="1">Nucleus</location>
    </subcellularLocation>
</comment>
<evidence type="ECO:0000313" key="9">
    <source>
        <dbReference type="Proteomes" id="UP000031512"/>
    </source>
</evidence>
<organism evidence="8 9">
    <name type="scientific">Theileria equi strain WA</name>
    <dbReference type="NCBI Taxonomy" id="1537102"/>
    <lineage>
        <taxon>Eukaryota</taxon>
        <taxon>Sar</taxon>
        <taxon>Alveolata</taxon>
        <taxon>Apicomplexa</taxon>
        <taxon>Aconoidasida</taxon>
        <taxon>Piroplasmida</taxon>
        <taxon>Theileriidae</taxon>
        <taxon>Theileria</taxon>
    </lineage>
</organism>
<keyword evidence="4" id="KW-0747">Spliceosome</keyword>
<name>L0AWN8_THEEQ</name>
<evidence type="ECO:0000313" key="8">
    <source>
        <dbReference type="EMBL" id="AFZ79673.1"/>
    </source>
</evidence>
<dbReference type="EMBL" id="CP001669">
    <property type="protein sequence ID" value="AFZ79673.1"/>
    <property type="molecule type" value="Genomic_DNA"/>
</dbReference>
<gene>
    <name evidence="8" type="ORF">BEWA_025220</name>
</gene>
<reference evidence="8 9" key="1">
    <citation type="journal article" date="2012" name="BMC Genomics">
        <title>Comparative genomic analysis and phylogenetic position of Theileria equi.</title>
        <authorList>
            <person name="Kappmeyer L.S."/>
            <person name="Thiagarajan M."/>
            <person name="Herndon D.R."/>
            <person name="Ramsay J.D."/>
            <person name="Caler E."/>
            <person name="Djikeng A."/>
            <person name="Gillespie J.J."/>
            <person name="Lau A.O."/>
            <person name="Roalson E.H."/>
            <person name="Silva J.C."/>
            <person name="Silva M.G."/>
            <person name="Suarez C.E."/>
            <person name="Ueti M.W."/>
            <person name="Nene V.M."/>
            <person name="Mealey R.H."/>
            <person name="Knowles D.P."/>
            <person name="Brayton K.A."/>
        </authorList>
    </citation>
    <scope>NUCLEOTIDE SEQUENCE [LARGE SCALE GENOMIC DNA]</scope>
    <source>
        <strain evidence="8 9">WA</strain>
    </source>
</reference>
<keyword evidence="5" id="KW-0508">mRNA splicing</keyword>
<dbReference type="KEGG" id="beq:BEWA_025220"/>
<dbReference type="Proteomes" id="UP000031512">
    <property type="component" value="Chromosome 1"/>
</dbReference>
<dbReference type="PANTHER" id="PTHR13296">
    <property type="entry name" value="BCAS2 PROTEIN"/>
    <property type="match status" value="1"/>
</dbReference>
<evidence type="ECO:0000256" key="6">
    <source>
        <dbReference type="ARBA" id="ARBA00023242"/>
    </source>
</evidence>
<dbReference type="InterPro" id="IPR008409">
    <property type="entry name" value="SPF27"/>
</dbReference>
<dbReference type="RefSeq" id="XP_004829339.1">
    <property type="nucleotide sequence ID" value="XM_004829282.1"/>
</dbReference>
<keyword evidence="3" id="KW-0507">mRNA processing</keyword>